<dbReference type="EMBL" id="VFJC01000004">
    <property type="protein sequence ID" value="KAB5581785.1"/>
    <property type="molecule type" value="Genomic_DNA"/>
</dbReference>
<proteinExistence type="predicted"/>
<evidence type="ECO:0000313" key="2">
    <source>
        <dbReference type="Proteomes" id="UP000327468"/>
    </source>
</evidence>
<reference evidence="1 2" key="1">
    <citation type="submission" date="2019-06" db="EMBL/GenBank/DDBJ databases">
        <title>A chromosome-scale genome assembly of the striped catfish, Pangasianodon hypophthalmus.</title>
        <authorList>
            <person name="Wen M."/>
            <person name="Zahm M."/>
            <person name="Roques C."/>
            <person name="Cabau C."/>
            <person name="Klopp C."/>
            <person name="Donnadieu C."/>
            <person name="Jouanno E."/>
            <person name="Avarre J.-C."/>
            <person name="Campet M."/>
            <person name="Ha T.T.T."/>
            <person name="Dugue R."/>
            <person name="Lampietro C."/>
            <person name="Louis A."/>
            <person name="Herpin A."/>
            <person name="Echchiki A."/>
            <person name="Berthelot C."/>
            <person name="Parey E."/>
            <person name="Roest-Crollius H."/>
            <person name="Braasch I."/>
            <person name="Postlethwait J."/>
            <person name="Bobe J."/>
            <person name="Montfort J."/>
            <person name="Bouchez O."/>
            <person name="Begum T."/>
            <person name="Schartl M."/>
            <person name="Guiguen Y."/>
        </authorList>
    </citation>
    <scope>NUCLEOTIDE SEQUENCE [LARGE SCALE GENOMIC DNA]</scope>
    <source>
        <strain evidence="1 2">Indonesia</strain>
        <tissue evidence="1">Blood</tissue>
    </source>
</reference>
<comment type="caution">
    <text evidence="1">The sequence shown here is derived from an EMBL/GenBank/DDBJ whole genome shotgun (WGS) entry which is preliminary data.</text>
</comment>
<evidence type="ECO:0000313" key="1">
    <source>
        <dbReference type="EMBL" id="KAB5581785.1"/>
    </source>
</evidence>
<accession>A0A5N5PQ42</accession>
<organism evidence="1 2">
    <name type="scientific">Pangasianodon hypophthalmus</name>
    <name type="common">Striped catfish</name>
    <name type="synonym">Helicophagus hypophthalmus</name>
    <dbReference type="NCBI Taxonomy" id="310915"/>
    <lineage>
        <taxon>Eukaryota</taxon>
        <taxon>Metazoa</taxon>
        <taxon>Chordata</taxon>
        <taxon>Craniata</taxon>
        <taxon>Vertebrata</taxon>
        <taxon>Euteleostomi</taxon>
        <taxon>Actinopterygii</taxon>
        <taxon>Neopterygii</taxon>
        <taxon>Teleostei</taxon>
        <taxon>Ostariophysi</taxon>
        <taxon>Siluriformes</taxon>
        <taxon>Pangasiidae</taxon>
        <taxon>Pangasianodon</taxon>
    </lineage>
</organism>
<dbReference type="AlphaFoldDB" id="A0A5N5PQ42"/>
<gene>
    <name evidence="1" type="ORF">PHYPO_G00179640</name>
</gene>
<protein>
    <submittedName>
        <fullName evidence="1">Uncharacterized protein</fullName>
    </submittedName>
</protein>
<name>A0A5N5PQ42_PANHP</name>
<dbReference type="Proteomes" id="UP000327468">
    <property type="component" value="Chromosome 3"/>
</dbReference>
<keyword evidence="2" id="KW-1185">Reference proteome</keyword>
<sequence>MPDRFWWRKKVLERFQYRFWTCCLALTRFSPAVSGYSLGSRPNNSTPARLSALHCVVGRLALCLCLYFTETSCCAAVGTQAV</sequence>